<dbReference type="AlphaFoldDB" id="A0A6L2MXC3"/>
<reference evidence="1" key="1">
    <citation type="journal article" date="2019" name="Sci. Rep.">
        <title>Draft genome of Tanacetum cinerariifolium, the natural source of mosquito coil.</title>
        <authorList>
            <person name="Yamashiro T."/>
            <person name="Shiraishi A."/>
            <person name="Satake H."/>
            <person name="Nakayama K."/>
        </authorList>
    </citation>
    <scope>NUCLEOTIDE SEQUENCE</scope>
</reference>
<dbReference type="EMBL" id="BKCJ010007713">
    <property type="protein sequence ID" value="GEU78638.1"/>
    <property type="molecule type" value="Genomic_DNA"/>
</dbReference>
<evidence type="ECO:0000313" key="1">
    <source>
        <dbReference type="EMBL" id="GEU78638.1"/>
    </source>
</evidence>
<protein>
    <submittedName>
        <fullName evidence="1">Uncharacterized protein</fullName>
    </submittedName>
</protein>
<gene>
    <name evidence="1" type="ORF">Tci_050616</name>
</gene>
<organism evidence="1">
    <name type="scientific">Tanacetum cinerariifolium</name>
    <name type="common">Dalmatian daisy</name>
    <name type="synonym">Chrysanthemum cinerariifolium</name>
    <dbReference type="NCBI Taxonomy" id="118510"/>
    <lineage>
        <taxon>Eukaryota</taxon>
        <taxon>Viridiplantae</taxon>
        <taxon>Streptophyta</taxon>
        <taxon>Embryophyta</taxon>
        <taxon>Tracheophyta</taxon>
        <taxon>Spermatophyta</taxon>
        <taxon>Magnoliopsida</taxon>
        <taxon>eudicotyledons</taxon>
        <taxon>Gunneridae</taxon>
        <taxon>Pentapetalae</taxon>
        <taxon>asterids</taxon>
        <taxon>campanulids</taxon>
        <taxon>Asterales</taxon>
        <taxon>Asteraceae</taxon>
        <taxon>Asteroideae</taxon>
        <taxon>Anthemideae</taxon>
        <taxon>Anthemidinae</taxon>
        <taxon>Tanacetum</taxon>
    </lineage>
</organism>
<name>A0A6L2MXC3_TANCI</name>
<comment type="caution">
    <text evidence="1">The sequence shown here is derived from an EMBL/GenBank/DDBJ whole genome shotgun (WGS) entry which is preliminary data.</text>
</comment>
<proteinExistence type="predicted"/>
<accession>A0A6L2MXC3</accession>
<sequence>MQLILKLQDDQKCMKKVEPSSRSKAIEDIISIGSFMEALVLNHYVLVRKILANQDNTLRINRGTMYDNQRAFNVVGARENKIEAHYMYMARIQKVTPDVVDNSGPIFDTEPLQKEQGDTNITIDSLDMSTNGETVDHDDDYLAKEQLFTHQETISIMSQEKEAQIKFYKTREDKEIEKVVALENKVKALDDIVYKTDQLVQTMNMLNRNCKTSFVKPEFLKKAQRENPRMYDIVIIEYLVKISKKARILELKQRHFKITVLTSNTSYPSRKIRHICAYTSQKTMKETRSICHIQRRRICRIQAMEVIKGEFKKLESIKISNVLLTCNTSLEIFNEEFNRMSIMEDDLFTYEVKIAEVTNIPCDLKNEDNSKQQMSHESDNDMEYDPSDIYWARGDDEVELIDEESSDSDDEDEVAKIFRIETNVFDFETPLCREFKEFNYLLQIDPDVLTKDTDGFKTYKEYKDD</sequence>